<dbReference type="EMBL" id="FPHI01000014">
    <property type="protein sequence ID" value="SFV56797.1"/>
    <property type="molecule type" value="Genomic_DNA"/>
</dbReference>
<organism evidence="1">
    <name type="scientific">hydrothermal vent metagenome</name>
    <dbReference type="NCBI Taxonomy" id="652676"/>
    <lineage>
        <taxon>unclassified sequences</taxon>
        <taxon>metagenomes</taxon>
        <taxon>ecological metagenomes</taxon>
    </lineage>
</organism>
<evidence type="ECO:0000313" key="1">
    <source>
        <dbReference type="EMBL" id="SFV56797.1"/>
    </source>
</evidence>
<name>A0A1W1BTI9_9ZZZZ</name>
<accession>A0A1W1BTI9</accession>
<dbReference type="AlphaFoldDB" id="A0A1W1BTI9"/>
<gene>
    <name evidence="1" type="ORF">MNB_SV-3-840</name>
</gene>
<sequence length="68" mass="7918">MSKSNLKHLETIKENIDKTDSLSEEEKSDSFKRIENWYAEDKAWDSLMVELSEISPKIKTVLIDLGFI</sequence>
<proteinExistence type="predicted"/>
<reference evidence="1" key="1">
    <citation type="submission" date="2016-10" db="EMBL/GenBank/DDBJ databases">
        <authorList>
            <person name="de Groot N.N."/>
        </authorList>
    </citation>
    <scope>NUCLEOTIDE SEQUENCE</scope>
</reference>
<protein>
    <submittedName>
        <fullName evidence="1">Uncharacterized protein</fullName>
    </submittedName>
</protein>